<proteinExistence type="predicted"/>
<keyword evidence="2" id="KW-0732">Signal</keyword>
<dbReference type="RefSeq" id="WP_380677560.1">
    <property type="nucleotide sequence ID" value="NZ_CP173186.1"/>
</dbReference>
<feature type="region of interest" description="Disordered" evidence="1">
    <location>
        <begin position="74"/>
        <end position="120"/>
    </location>
</feature>
<comment type="caution">
    <text evidence="3">The sequence shown here is derived from an EMBL/GenBank/DDBJ whole genome shotgun (WGS) entry which is preliminary data.</text>
</comment>
<evidence type="ECO:0000256" key="1">
    <source>
        <dbReference type="SAM" id="MobiDB-lite"/>
    </source>
</evidence>
<evidence type="ECO:0000313" key="4">
    <source>
        <dbReference type="Proteomes" id="UP001589792"/>
    </source>
</evidence>
<reference evidence="3 4" key="1">
    <citation type="submission" date="2024-09" db="EMBL/GenBank/DDBJ databases">
        <authorList>
            <person name="Sun Q."/>
            <person name="Mori K."/>
        </authorList>
    </citation>
    <scope>NUCLEOTIDE SEQUENCE [LARGE SCALE GENOMIC DNA]</scope>
    <source>
        <strain evidence="3 4">CCM 8626</strain>
    </source>
</reference>
<feature type="chain" id="PRO_5046751526" evidence="2">
    <location>
        <begin position="24"/>
        <end position="120"/>
    </location>
</feature>
<dbReference type="Proteomes" id="UP001589792">
    <property type="component" value="Unassembled WGS sequence"/>
</dbReference>
<feature type="compositionally biased region" description="Basic and acidic residues" evidence="1">
    <location>
        <begin position="111"/>
        <end position="120"/>
    </location>
</feature>
<dbReference type="InterPro" id="IPR009468">
    <property type="entry name" value="DUF1090"/>
</dbReference>
<evidence type="ECO:0000256" key="2">
    <source>
        <dbReference type="SAM" id="SignalP"/>
    </source>
</evidence>
<name>A0ABV6EGS9_9GAMM</name>
<accession>A0ABV6EGS9</accession>
<evidence type="ECO:0000313" key="3">
    <source>
        <dbReference type="EMBL" id="MFC0228199.1"/>
    </source>
</evidence>
<dbReference type="Pfam" id="PF06476">
    <property type="entry name" value="DUF1090"/>
    <property type="match status" value="1"/>
</dbReference>
<feature type="signal peptide" evidence="2">
    <location>
        <begin position="1"/>
        <end position="23"/>
    </location>
</feature>
<dbReference type="EMBL" id="JBHLXG010000018">
    <property type="protein sequence ID" value="MFC0228199.1"/>
    <property type="molecule type" value="Genomic_DNA"/>
</dbReference>
<keyword evidence="4" id="KW-1185">Reference proteome</keyword>
<gene>
    <name evidence="3" type="ORF">ACFFJ3_17150</name>
</gene>
<sequence>MRFHHFLLLTLSLCTFSAFSATADGCAKKAQEIQQQIDYATQHGNSHRVQGLKKALNKVQSDCTEAGLKAEHQKKITEKQNKVAEREQELKEARQIGKQDKISNKQQKLAEAQKELKAAQ</sequence>
<protein>
    <submittedName>
        <fullName evidence="3">DUF1090 domain-containing protein</fullName>
    </submittedName>
</protein>
<feature type="compositionally biased region" description="Basic and acidic residues" evidence="1">
    <location>
        <begin position="74"/>
        <end position="103"/>
    </location>
</feature>
<organism evidence="3 4">
    <name type="scientific">Serratia aquatilis</name>
    <dbReference type="NCBI Taxonomy" id="1737515"/>
    <lineage>
        <taxon>Bacteria</taxon>
        <taxon>Pseudomonadati</taxon>
        <taxon>Pseudomonadota</taxon>
        <taxon>Gammaproteobacteria</taxon>
        <taxon>Enterobacterales</taxon>
        <taxon>Yersiniaceae</taxon>
        <taxon>Serratia</taxon>
    </lineage>
</organism>